<proteinExistence type="predicted"/>
<dbReference type="GO" id="GO:0004553">
    <property type="term" value="F:hydrolase activity, hydrolyzing O-glycosyl compounds"/>
    <property type="evidence" value="ECO:0007669"/>
    <property type="project" value="InterPro"/>
</dbReference>
<name>A0AA39M1Q5_9BILA</name>
<sequence>MIFAFSIFLLVASFTSAQQHPQIPCGLPPFVERMSEPMAARLRQIWQNYEAGQGCASEQQQTFALVHSLSDAERTHVFGLAPPKPTASQDGIPMFVRTSDAKFQQQFEKLWRSTTLADEDKFKTLEALAQQGLNSQQLADYHQWMMAVKSQKSVIDQRIDRLSDEARQILAAVTQLRAQEQKILAQVSPSVTIELKGLL</sequence>
<comment type="caution">
    <text evidence="3">The sequence shown here is derived from an EMBL/GenBank/DDBJ whole genome shotgun (WGS) entry which is preliminary data.</text>
</comment>
<organism evidence="3 4">
    <name type="scientific">Steinernema hermaphroditum</name>
    <dbReference type="NCBI Taxonomy" id="289476"/>
    <lineage>
        <taxon>Eukaryota</taxon>
        <taxon>Metazoa</taxon>
        <taxon>Ecdysozoa</taxon>
        <taxon>Nematoda</taxon>
        <taxon>Chromadorea</taxon>
        <taxon>Rhabditida</taxon>
        <taxon>Tylenchina</taxon>
        <taxon>Panagrolaimomorpha</taxon>
        <taxon>Strongyloidoidea</taxon>
        <taxon>Steinernematidae</taxon>
        <taxon>Steinernema</taxon>
    </lineage>
</organism>
<feature type="signal peptide" evidence="2">
    <location>
        <begin position="1"/>
        <end position="17"/>
    </location>
</feature>
<evidence type="ECO:0000256" key="2">
    <source>
        <dbReference type="SAM" id="SignalP"/>
    </source>
</evidence>
<evidence type="ECO:0000313" key="3">
    <source>
        <dbReference type="EMBL" id="KAK0417379.1"/>
    </source>
</evidence>
<reference evidence="3" key="1">
    <citation type="submission" date="2023-06" db="EMBL/GenBank/DDBJ databases">
        <title>Genomic analysis of the entomopathogenic nematode Steinernema hermaphroditum.</title>
        <authorList>
            <person name="Schwarz E.M."/>
            <person name="Heppert J.K."/>
            <person name="Baniya A."/>
            <person name="Schwartz H.T."/>
            <person name="Tan C.-H."/>
            <person name="Antoshechkin I."/>
            <person name="Sternberg P.W."/>
            <person name="Goodrich-Blair H."/>
            <person name="Dillman A.R."/>
        </authorList>
    </citation>
    <scope>NUCLEOTIDE SEQUENCE</scope>
    <source>
        <strain evidence="3">PS9179</strain>
        <tissue evidence="3">Whole animal</tissue>
    </source>
</reference>
<dbReference type="InterPro" id="IPR008939">
    <property type="entry name" value="Lytic_TGlycosylase_superhlx_U"/>
</dbReference>
<evidence type="ECO:0000313" key="4">
    <source>
        <dbReference type="Proteomes" id="UP001175271"/>
    </source>
</evidence>
<protein>
    <recommendedName>
        <fullName evidence="5">SXP/RAL-2 family protein Ani s 5-like cation-binding domain-containing protein</fullName>
    </recommendedName>
</protein>
<keyword evidence="4" id="KW-1185">Reference proteome</keyword>
<feature type="chain" id="PRO_5041397339" description="SXP/RAL-2 family protein Ani s 5-like cation-binding domain-containing protein" evidence="2">
    <location>
        <begin position="18"/>
        <end position="199"/>
    </location>
</feature>
<gene>
    <name evidence="3" type="ORF">QR680_012975</name>
</gene>
<dbReference type="Proteomes" id="UP001175271">
    <property type="component" value="Unassembled WGS sequence"/>
</dbReference>
<evidence type="ECO:0008006" key="5">
    <source>
        <dbReference type="Google" id="ProtNLM"/>
    </source>
</evidence>
<accession>A0AA39M1Q5</accession>
<evidence type="ECO:0000256" key="1">
    <source>
        <dbReference type="ARBA" id="ARBA00022729"/>
    </source>
</evidence>
<dbReference type="EMBL" id="JAUCMV010000002">
    <property type="protein sequence ID" value="KAK0417379.1"/>
    <property type="molecule type" value="Genomic_DNA"/>
</dbReference>
<dbReference type="SUPFAM" id="SSF48435">
    <property type="entry name" value="Bacterial muramidases"/>
    <property type="match status" value="1"/>
</dbReference>
<keyword evidence="1 2" id="KW-0732">Signal</keyword>
<dbReference type="AlphaFoldDB" id="A0AA39M1Q5"/>